<dbReference type="InterPro" id="IPR018247">
    <property type="entry name" value="EF_Hand_1_Ca_BS"/>
</dbReference>
<feature type="region of interest" description="Disordered" evidence="5">
    <location>
        <begin position="1119"/>
        <end position="1173"/>
    </location>
</feature>
<feature type="region of interest" description="Disordered" evidence="5">
    <location>
        <begin position="237"/>
        <end position="272"/>
    </location>
</feature>
<dbReference type="PANTHER" id="PTHR23167:SF42">
    <property type="entry name" value="EH DOMAIN-BINDING PROTEIN 1-LIKE PROTEIN 1"/>
    <property type="match status" value="1"/>
</dbReference>
<evidence type="ECO:0000259" key="8">
    <source>
        <dbReference type="PROSITE" id="PS51848"/>
    </source>
</evidence>
<dbReference type="SMART" id="SM00033">
    <property type="entry name" value="CH"/>
    <property type="match status" value="1"/>
</dbReference>
<feature type="compositionally biased region" description="Pro residues" evidence="5">
    <location>
        <begin position="397"/>
        <end position="415"/>
    </location>
</feature>
<evidence type="ECO:0000256" key="2">
    <source>
        <dbReference type="ARBA" id="ARBA00022553"/>
    </source>
</evidence>
<feature type="region of interest" description="Disordered" evidence="5">
    <location>
        <begin position="625"/>
        <end position="650"/>
    </location>
</feature>
<evidence type="ECO:0000256" key="4">
    <source>
        <dbReference type="ARBA" id="ARBA00023054"/>
    </source>
</evidence>
<evidence type="ECO:0000313" key="9">
    <source>
        <dbReference type="EMBL" id="CAI5797749.1"/>
    </source>
</evidence>
<feature type="domain" description="BMERB" evidence="8">
    <location>
        <begin position="1495"/>
        <end position="1647"/>
    </location>
</feature>
<feature type="compositionally biased region" description="Basic and acidic residues" evidence="5">
    <location>
        <begin position="255"/>
        <end position="265"/>
    </location>
</feature>
<comment type="subcellular location">
    <subcellularLocation>
        <location evidence="1">Endosome</location>
    </subcellularLocation>
</comment>
<dbReference type="InterPro" id="IPR019448">
    <property type="entry name" value="NT-C2"/>
</dbReference>
<evidence type="ECO:0000313" key="10">
    <source>
        <dbReference type="Proteomes" id="UP001178461"/>
    </source>
</evidence>
<feature type="compositionally biased region" description="Polar residues" evidence="5">
    <location>
        <begin position="1249"/>
        <end position="1273"/>
    </location>
</feature>
<gene>
    <name evidence="9" type="ORF">PODLI_1B006748</name>
</gene>
<name>A0AA35LKA7_9SAUR</name>
<sequence>MSSVWKRLQRVGKRAAKFHFVACYQELVVECTKKWQPDKLVVVWTRRNRRICSKAHGWQPGIKNPYRGTVVWMVPENVDIMVTLYRDPHVEEYEDKDWTFVIENESKGHRKVLASVDVNLKRFASTTPTQVDLKLNLKPRSVKVVAATLQLTLSCVFLREGKATDEDMQSLASLMSVKPSDIANLEDFADSEEESEEAPKKSRQEDSASQGASSKGFLQNVLTDYFADTSRDLNTLAEEEEDPSAQSTLATAAPSRKEAVAEVPKKPFGAVPSGTIAPLDSLPPAAEPAPPISGAAPFAVSGAECAGSVGHGGASGVLPGGATGPSGGPDTRNQAAGTFSELVQAGAEEEKEEKRPELLWGQLAPLDGTEVRPGDIWKPREQNPLPVPQRRKKSPLRGPPGPTDFPLSPPLAPEAPPVRKRRLEKMPLSPESPIPSAEVDTPLVEDSSNPLSVPCAPDSPPRERLGRRSLTERPSSPTHGSVVMYFAEDSALAEHRPLLVTDNAESMGSSSDAAFMALSPLMGPSPMAAFFGEPATSAAGDPSLLAVAPVLPGGGSTVVKMERWGGGTWTPGDGSLPEVPPFGPARSGVEEEEGVAFKGELSDGELGCAVEKMPPLELEREQIEAETSQEACESVSVEEAPKQEESWIGDKTEMGCCQVSEGLEGPSPPISLSPEAPLQQVEFVPEEDLAGVGGSGLQTLPDSPLSPAREGREEVSMAEMPISVLTSPPSPERSTDVGDKMAAAESSLQSLPEGSAFSGLEEGEAGDGRNPEGRRASGGTFQEEAAEEEAAQVEAAQVEGMASEDGEEQCKEEHSREEGPEGVLETAAAAESHKPDGDRRSEALGLEFPESSAPSLKGAGMGQEWLKSCSPSDSGEVKAEKASSTEADNLPMKNEEQAVVSTEAPHPPSPPSPQAPALPLPAPRSLKERSARSSQETLAPVPPPRGTATDLGAQGESQVDSPTSPSLVSSSQSLLEWCQEVTAGSRGVRITNFTTSWRNGLAFCAILHHFHPEKINYEALDPLDIKENNKLAFDGFASLGISRVMDPADMVFLAVPDRLIVMTYLCQIRAFFTGQELNVVQFAANSNQTTYKVGKFDTDSSGSIDPADFYSQHLHVAASQTEQPGGSGAEDSGVAKASSTMPEEGQKPKLEDAAPEHSQSEEKTDAAKDSGKAVVTEDKVAEANSAEPLQPVELDRAHEAVNMAEADKKGIVNGAVFKPADEATPEPLRTVDCKAEGVNSDEKAVAESTADTQSLPTKAEASQSDGNTLVNGTAADSATECGVSFQAQVDSRTEAPKPGAQTVANGTEASQNPEWQQEEVSALSDTETAASKPDGKLLANGATLAQGAEAEASGTEAARPEGKPPTSNGEKLVPPPRLKRIASRGSIERPLQRALSTGSQGPVAPPRSHAAKSTFAHVRDADLVKKRRSRLKSESLSMDEGEPGSPVEDPARRLAMEDVSDGGSRPRPKVQRHPAPPTATSQELPQDTSLKISTNEEEILRFQDTSQYVVAELRALENEQRQIDGRAAVVEKDLRGLMESGADKLREEELIQEWFTLVNKKNALIRRQDQLQLLMEEQDLERRFELLSRELRAMMAIEDWLKTEAQQQREQLLLEELVSLVNQRDELVRDLDIKERIALEEDARLERGLQQRRHKLSRKEKCRVS</sequence>
<dbReference type="PROSITE" id="PS00018">
    <property type="entry name" value="EF_HAND_1"/>
    <property type="match status" value="1"/>
</dbReference>
<feature type="compositionally biased region" description="Basic and acidic residues" evidence="5">
    <location>
        <begin position="1144"/>
        <end position="1173"/>
    </location>
</feature>
<dbReference type="PANTHER" id="PTHR23167">
    <property type="entry name" value="CALPONIN HOMOLOGY DOMAIN-CONTAINING PROTEIN DDB_G0272472-RELATED"/>
    <property type="match status" value="1"/>
</dbReference>
<dbReference type="InterPro" id="IPR001715">
    <property type="entry name" value="CH_dom"/>
</dbReference>
<feature type="region of interest" description="Disordered" evidence="5">
    <location>
        <begin position="345"/>
        <end position="415"/>
    </location>
</feature>
<dbReference type="Proteomes" id="UP001178461">
    <property type="component" value="Chromosome 16"/>
</dbReference>
<feature type="region of interest" description="Disordered" evidence="5">
    <location>
        <begin position="427"/>
        <end position="480"/>
    </location>
</feature>
<dbReference type="PROSITE" id="PS51840">
    <property type="entry name" value="C2_NT"/>
    <property type="match status" value="1"/>
</dbReference>
<feature type="compositionally biased region" description="Low complexity" evidence="5">
    <location>
        <begin position="1345"/>
        <end position="1357"/>
    </location>
</feature>
<dbReference type="CDD" id="cd21255">
    <property type="entry name" value="CH_EHBP1L1"/>
    <property type="match status" value="1"/>
</dbReference>
<proteinExistence type="predicted"/>
<evidence type="ECO:0000259" key="6">
    <source>
        <dbReference type="PROSITE" id="PS50021"/>
    </source>
</evidence>
<dbReference type="PROSITE" id="PS51848">
    <property type="entry name" value="BMERB"/>
    <property type="match status" value="1"/>
</dbReference>
<keyword evidence="4" id="KW-0175">Coiled coil</keyword>
<keyword evidence="10" id="KW-1185">Reference proteome</keyword>
<accession>A0AA35LKA7</accession>
<dbReference type="SUPFAM" id="SSF47576">
    <property type="entry name" value="Calponin-homology domain, CH-domain"/>
    <property type="match status" value="1"/>
</dbReference>
<dbReference type="Pfam" id="PF12130">
    <property type="entry name" value="bMERB_dom"/>
    <property type="match status" value="1"/>
</dbReference>
<feature type="compositionally biased region" description="Polar residues" evidence="5">
    <location>
        <begin position="1302"/>
        <end position="1329"/>
    </location>
</feature>
<dbReference type="Pfam" id="PF00307">
    <property type="entry name" value="CH"/>
    <property type="match status" value="1"/>
</dbReference>
<keyword evidence="3" id="KW-0967">Endosome</keyword>
<dbReference type="FunFam" id="1.10.418.10:FF:000023">
    <property type="entry name" value="EH domain-binding protein 1 isoform X1"/>
    <property type="match status" value="1"/>
</dbReference>
<evidence type="ECO:0000256" key="1">
    <source>
        <dbReference type="ARBA" id="ARBA00004177"/>
    </source>
</evidence>
<feature type="domain" description="Calponin-homology (CH)" evidence="6">
    <location>
        <begin position="968"/>
        <end position="1073"/>
    </location>
</feature>
<feature type="compositionally biased region" description="Basic and acidic residues" evidence="5">
    <location>
        <begin position="460"/>
        <end position="471"/>
    </location>
</feature>
<feature type="compositionally biased region" description="Basic and acidic residues" evidence="5">
    <location>
        <begin position="1235"/>
        <end position="1245"/>
    </location>
</feature>
<feature type="region of interest" description="Disordered" evidence="5">
    <location>
        <begin position="1285"/>
        <end position="1486"/>
    </location>
</feature>
<dbReference type="EMBL" id="OX395143">
    <property type="protein sequence ID" value="CAI5797749.1"/>
    <property type="molecule type" value="Genomic_DNA"/>
</dbReference>
<evidence type="ECO:0000256" key="5">
    <source>
        <dbReference type="SAM" id="MobiDB-lite"/>
    </source>
</evidence>
<feature type="compositionally biased region" description="Basic and acidic residues" evidence="5">
    <location>
        <begin position="766"/>
        <end position="775"/>
    </location>
</feature>
<evidence type="ECO:0000256" key="3">
    <source>
        <dbReference type="ARBA" id="ARBA00022753"/>
    </source>
</evidence>
<dbReference type="InterPro" id="IPR050540">
    <property type="entry name" value="F-actin_Monoox_Mical"/>
</dbReference>
<dbReference type="GO" id="GO:0005768">
    <property type="term" value="C:endosome"/>
    <property type="evidence" value="ECO:0007669"/>
    <property type="project" value="UniProtKB-SubCell"/>
</dbReference>
<evidence type="ECO:0000259" key="7">
    <source>
        <dbReference type="PROSITE" id="PS51840"/>
    </source>
</evidence>
<dbReference type="PROSITE" id="PS50021">
    <property type="entry name" value="CH"/>
    <property type="match status" value="1"/>
</dbReference>
<dbReference type="InterPro" id="IPR022735">
    <property type="entry name" value="bMERB_dom"/>
</dbReference>
<feature type="compositionally biased region" description="Basic and acidic residues" evidence="5">
    <location>
        <begin position="808"/>
        <end position="819"/>
    </location>
</feature>
<dbReference type="Pfam" id="PF10358">
    <property type="entry name" value="NT-C2"/>
    <property type="match status" value="1"/>
</dbReference>
<dbReference type="Gene3D" id="1.10.418.10">
    <property type="entry name" value="Calponin-like domain"/>
    <property type="match status" value="1"/>
</dbReference>
<protein>
    <submittedName>
        <fullName evidence="9">Domain-binding 1 1 isoform X1</fullName>
    </submittedName>
</protein>
<organism evidence="9 10">
    <name type="scientific">Podarcis lilfordi</name>
    <name type="common">Lilford's wall lizard</name>
    <dbReference type="NCBI Taxonomy" id="74358"/>
    <lineage>
        <taxon>Eukaryota</taxon>
        <taxon>Metazoa</taxon>
        <taxon>Chordata</taxon>
        <taxon>Craniata</taxon>
        <taxon>Vertebrata</taxon>
        <taxon>Euteleostomi</taxon>
        <taxon>Lepidosauria</taxon>
        <taxon>Squamata</taxon>
        <taxon>Bifurcata</taxon>
        <taxon>Unidentata</taxon>
        <taxon>Episquamata</taxon>
        <taxon>Laterata</taxon>
        <taxon>Lacertibaenia</taxon>
        <taxon>Lacertidae</taxon>
        <taxon>Podarcis</taxon>
    </lineage>
</organism>
<reference evidence="9" key="1">
    <citation type="submission" date="2022-12" db="EMBL/GenBank/DDBJ databases">
        <authorList>
            <person name="Alioto T."/>
            <person name="Alioto T."/>
            <person name="Gomez Garrido J."/>
        </authorList>
    </citation>
    <scope>NUCLEOTIDE SEQUENCE</scope>
</reference>
<keyword evidence="2" id="KW-0597">Phosphoprotein</keyword>
<feature type="compositionally biased region" description="Basic and acidic residues" evidence="5">
    <location>
        <begin position="639"/>
        <end position="650"/>
    </location>
</feature>
<feature type="compositionally biased region" description="Basic and acidic residues" evidence="5">
    <location>
        <begin position="197"/>
        <end position="206"/>
    </location>
</feature>
<feature type="domain" description="C2 NT-type" evidence="7">
    <location>
        <begin position="8"/>
        <end position="157"/>
    </location>
</feature>
<dbReference type="InterPro" id="IPR036872">
    <property type="entry name" value="CH_dom_sf"/>
</dbReference>
<feature type="region of interest" description="Disordered" evidence="5">
    <location>
        <begin position="188"/>
        <end position="214"/>
    </location>
</feature>
<feature type="region of interest" description="Disordered" evidence="5">
    <location>
        <begin position="1235"/>
        <end position="1273"/>
    </location>
</feature>
<dbReference type="SMART" id="SM01203">
    <property type="entry name" value="DUF3585"/>
    <property type="match status" value="1"/>
</dbReference>
<feature type="compositionally biased region" description="Pro residues" evidence="5">
    <location>
        <begin position="905"/>
        <end position="922"/>
    </location>
</feature>
<feature type="compositionally biased region" description="Basic and acidic residues" evidence="5">
    <location>
        <begin position="831"/>
        <end position="842"/>
    </location>
</feature>
<feature type="compositionally biased region" description="Basic and acidic residues" evidence="5">
    <location>
        <begin position="369"/>
        <end position="381"/>
    </location>
</feature>
<feature type="region of interest" description="Disordered" evidence="5">
    <location>
        <begin position="690"/>
        <end position="967"/>
    </location>
</feature>